<evidence type="ECO:0000256" key="4">
    <source>
        <dbReference type="ARBA" id="ARBA00022475"/>
    </source>
</evidence>
<dbReference type="PANTHER" id="PTHR23502:SF132">
    <property type="entry name" value="POLYAMINE TRANSPORTER 2-RELATED"/>
    <property type="match status" value="1"/>
</dbReference>
<feature type="transmembrane region" description="Helical" evidence="8">
    <location>
        <begin position="319"/>
        <end position="337"/>
    </location>
</feature>
<keyword evidence="6 8" id="KW-1133">Transmembrane helix</keyword>
<dbReference type="PROSITE" id="PS50850">
    <property type="entry name" value="MFS"/>
    <property type="match status" value="1"/>
</dbReference>
<dbReference type="PROSITE" id="PS51318">
    <property type="entry name" value="TAT"/>
    <property type="match status" value="1"/>
</dbReference>
<dbReference type="Proteomes" id="UP000246352">
    <property type="component" value="Unassembled WGS sequence"/>
</dbReference>
<evidence type="ECO:0000313" key="11">
    <source>
        <dbReference type="Proteomes" id="UP000246352"/>
    </source>
</evidence>
<dbReference type="EMBL" id="QGTR01000001">
    <property type="protein sequence ID" value="PWW04393.1"/>
    <property type="molecule type" value="Genomic_DNA"/>
</dbReference>
<evidence type="ECO:0000256" key="3">
    <source>
        <dbReference type="ARBA" id="ARBA00022448"/>
    </source>
</evidence>
<keyword evidence="7 8" id="KW-0472">Membrane</keyword>
<evidence type="ECO:0000256" key="8">
    <source>
        <dbReference type="RuleBase" id="RU365088"/>
    </source>
</evidence>
<evidence type="ECO:0000259" key="9">
    <source>
        <dbReference type="PROSITE" id="PS50850"/>
    </source>
</evidence>
<feature type="transmembrane region" description="Helical" evidence="8">
    <location>
        <begin position="61"/>
        <end position="78"/>
    </location>
</feature>
<feature type="transmembrane region" description="Helical" evidence="8">
    <location>
        <begin position="147"/>
        <end position="171"/>
    </location>
</feature>
<dbReference type="InterPro" id="IPR011701">
    <property type="entry name" value="MFS"/>
</dbReference>
<feature type="transmembrane region" description="Helical" evidence="8">
    <location>
        <begin position="260"/>
        <end position="283"/>
    </location>
</feature>
<protein>
    <recommendedName>
        <fullName evidence="8">Bcr/CflA family efflux transporter</fullName>
    </recommendedName>
</protein>
<feature type="transmembrane region" description="Helical" evidence="8">
    <location>
        <begin position="90"/>
        <end position="108"/>
    </location>
</feature>
<dbReference type="InterPro" id="IPR004812">
    <property type="entry name" value="Efflux_drug-R_Bcr/CmlA"/>
</dbReference>
<dbReference type="InterPro" id="IPR036259">
    <property type="entry name" value="MFS_trans_sf"/>
</dbReference>
<gene>
    <name evidence="10" type="ORF">DFR52_1011091</name>
</gene>
<feature type="domain" description="Major facilitator superfamily (MFS) profile" evidence="9">
    <location>
        <begin position="22"/>
        <end position="405"/>
    </location>
</feature>
<evidence type="ECO:0000256" key="7">
    <source>
        <dbReference type="ARBA" id="ARBA00023136"/>
    </source>
</evidence>
<dbReference type="RefSeq" id="WP_110031149.1">
    <property type="nucleotide sequence ID" value="NZ_QGTR01000001.1"/>
</dbReference>
<reference evidence="10 11" key="1">
    <citation type="submission" date="2018-05" db="EMBL/GenBank/DDBJ databases">
        <title>Genomic Encyclopedia of Type Strains, Phase IV (KMG-IV): sequencing the most valuable type-strain genomes for metagenomic binning, comparative biology and taxonomic classification.</title>
        <authorList>
            <person name="Goeker M."/>
        </authorList>
    </citation>
    <scope>NUCLEOTIDE SEQUENCE [LARGE SCALE GENOMIC DNA]</scope>
    <source>
        <strain evidence="10 11">DSM 16791</strain>
    </source>
</reference>
<dbReference type="AlphaFoldDB" id="A0A317PSF5"/>
<dbReference type="NCBIfam" id="TIGR00710">
    <property type="entry name" value="efflux_Bcr_CflA"/>
    <property type="match status" value="1"/>
</dbReference>
<feature type="transmembrane region" description="Helical" evidence="8">
    <location>
        <begin position="177"/>
        <end position="197"/>
    </location>
</feature>
<evidence type="ECO:0000256" key="6">
    <source>
        <dbReference type="ARBA" id="ARBA00022989"/>
    </source>
</evidence>
<comment type="caution">
    <text evidence="10">The sequence shown here is derived from an EMBL/GenBank/DDBJ whole genome shotgun (WGS) entry which is preliminary data.</text>
</comment>
<dbReference type="GO" id="GO:0042910">
    <property type="term" value="F:xenobiotic transmembrane transporter activity"/>
    <property type="evidence" value="ECO:0007669"/>
    <property type="project" value="InterPro"/>
</dbReference>
<feature type="transmembrane region" description="Helical" evidence="8">
    <location>
        <begin position="21"/>
        <end position="41"/>
    </location>
</feature>
<evidence type="ECO:0000256" key="2">
    <source>
        <dbReference type="ARBA" id="ARBA00006236"/>
    </source>
</evidence>
<keyword evidence="11" id="KW-1185">Reference proteome</keyword>
<name>A0A317PSF5_9HYPH</name>
<evidence type="ECO:0000256" key="5">
    <source>
        <dbReference type="ARBA" id="ARBA00022692"/>
    </source>
</evidence>
<feature type="transmembrane region" description="Helical" evidence="8">
    <location>
        <begin position="349"/>
        <end position="374"/>
    </location>
</feature>
<dbReference type="Gene3D" id="1.20.1720.10">
    <property type="entry name" value="Multidrug resistance protein D"/>
    <property type="match status" value="1"/>
</dbReference>
<dbReference type="GO" id="GO:0005886">
    <property type="term" value="C:plasma membrane"/>
    <property type="evidence" value="ECO:0007669"/>
    <property type="project" value="UniProtKB-SubCell"/>
</dbReference>
<dbReference type="SUPFAM" id="SSF103473">
    <property type="entry name" value="MFS general substrate transporter"/>
    <property type="match status" value="1"/>
</dbReference>
<dbReference type="InterPro" id="IPR006311">
    <property type="entry name" value="TAT_signal"/>
</dbReference>
<evidence type="ECO:0000256" key="1">
    <source>
        <dbReference type="ARBA" id="ARBA00004651"/>
    </source>
</evidence>
<comment type="similarity">
    <text evidence="2 8">Belongs to the major facilitator superfamily. Bcr/CmlA family.</text>
</comment>
<proteinExistence type="inferred from homology"/>
<feature type="transmembrane region" description="Helical" evidence="8">
    <location>
        <begin position="114"/>
        <end position="135"/>
    </location>
</feature>
<comment type="subcellular location">
    <subcellularLocation>
        <location evidence="8">Cell inner membrane</location>
        <topology evidence="8">Multi-pass membrane protein</topology>
    </subcellularLocation>
    <subcellularLocation>
        <location evidence="1">Cell membrane</location>
        <topology evidence="1">Multi-pass membrane protein</topology>
    </subcellularLocation>
</comment>
<dbReference type="Pfam" id="PF07690">
    <property type="entry name" value="MFS_1"/>
    <property type="match status" value="1"/>
</dbReference>
<feature type="transmembrane region" description="Helical" evidence="8">
    <location>
        <begin position="380"/>
        <end position="402"/>
    </location>
</feature>
<keyword evidence="5 8" id="KW-0812">Transmembrane</keyword>
<organism evidence="10 11">
    <name type="scientific">Hoeflea marina</name>
    <dbReference type="NCBI Taxonomy" id="274592"/>
    <lineage>
        <taxon>Bacteria</taxon>
        <taxon>Pseudomonadati</taxon>
        <taxon>Pseudomonadota</taxon>
        <taxon>Alphaproteobacteria</taxon>
        <taxon>Hyphomicrobiales</taxon>
        <taxon>Rhizobiaceae</taxon>
        <taxon>Hoeflea</taxon>
    </lineage>
</organism>
<keyword evidence="4" id="KW-1003">Cell membrane</keyword>
<dbReference type="InterPro" id="IPR020846">
    <property type="entry name" value="MFS_dom"/>
</dbReference>
<feature type="transmembrane region" description="Helical" evidence="8">
    <location>
        <begin position="295"/>
        <end position="313"/>
    </location>
</feature>
<keyword evidence="3 8" id="KW-0813">Transport</keyword>
<dbReference type="PANTHER" id="PTHR23502">
    <property type="entry name" value="MAJOR FACILITATOR SUPERFAMILY"/>
    <property type="match status" value="1"/>
</dbReference>
<dbReference type="CDD" id="cd17320">
    <property type="entry name" value="MFS_MdfA_MDR_like"/>
    <property type="match status" value="1"/>
</dbReference>
<keyword evidence="8" id="KW-0997">Cell inner membrane</keyword>
<dbReference type="GO" id="GO:1990961">
    <property type="term" value="P:xenobiotic detoxification by transmembrane export across the plasma membrane"/>
    <property type="evidence" value="ECO:0007669"/>
    <property type="project" value="InterPro"/>
</dbReference>
<evidence type="ECO:0000313" key="10">
    <source>
        <dbReference type="EMBL" id="PWW04393.1"/>
    </source>
</evidence>
<sequence>MNMQTAPTPEQPTIMGIGRRQFIAIIAALMALNALAIDIMLPAFPNMAASLGLADPNKVQYVLLAYVIGFGGAQLFFGPISDRYGRRAPLLIGICLYVACAAAGAYAPSFEFLLAARVLQGIGAAATRVIAISIVRDTHHGRGMAATMSLVMMVFMVVPVIAPLTGQGIILFGEWHLIFLFMAVVAALVGAWALLRLPETLPLDQRRPLTVASVGQAFALVLSNRQTTFYTLATAFYFGSLFGFLNVAQPIYVDIYGLGAWFPIAFAMVAVVMAGSSFVNSLLVGRFGQRRLSHTALAAYFVLAVLLAVLASMGPVPFWQFYGIALLMMPLFGFVGANFNSIAMEPLGAVAGTASSVLGFAQTVGGGLVGALIGQAYDGTIFPLAIGYAAVAGIALVMVFIAEKGVLFGTTE</sequence>
<feature type="transmembrane region" description="Helical" evidence="8">
    <location>
        <begin position="229"/>
        <end position="248"/>
    </location>
</feature>
<dbReference type="OrthoDB" id="9800416at2"/>
<accession>A0A317PSF5</accession>